<accession>A0A242NKT4</accession>
<dbReference type="InterPro" id="IPR036680">
    <property type="entry name" value="SPOR-like_sf"/>
</dbReference>
<comment type="caution">
    <text evidence="4">The sequence shown here is derived from an EMBL/GenBank/DDBJ whole genome shotgun (WGS) entry which is preliminary data.</text>
</comment>
<dbReference type="OrthoDB" id="6189127at2"/>
<proteinExistence type="predicted"/>
<dbReference type="EMBL" id="NARP01000006">
    <property type="protein sequence ID" value="OTQ00878.1"/>
    <property type="molecule type" value="Genomic_DNA"/>
</dbReference>
<evidence type="ECO:0000259" key="3">
    <source>
        <dbReference type="PROSITE" id="PS51724"/>
    </source>
</evidence>
<dbReference type="GO" id="GO:0042834">
    <property type="term" value="F:peptidoglycan binding"/>
    <property type="evidence" value="ECO:0007669"/>
    <property type="project" value="InterPro"/>
</dbReference>
<dbReference type="Gene3D" id="3.30.70.1070">
    <property type="entry name" value="Sporulation related repeat"/>
    <property type="match status" value="1"/>
</dbReference>
<dbReference type="RefSeq" id="WP_086300715.1">
    <property type="nucleotide sequence ID" value="NZ_MZNE01000023.1"/>
</dbReference>
<feature type="region of interest" description="Disordered" evidence="1">
    <location>
        <begin position="61"/>
        <end position="159"/>
    </location>
</feature>
<dbReference type="Pfam" id="PF05036">
    <property type="entry name" value="SPOR"/>
    <property type="match status" value="1"/>
</dbReference>
<feature type="compositionally biased region" description="Polar residues" evidence="1">
    <location>
        <begin position="74"/>
        <end position="95"/>
    </location>
</feature>
<dbReference type="AlphaFoldDB" id="A0A242NKT4"/>
<evidence type="ECO:0000313" key="7">
    <source>
        <dbReference type="Proteomes" id="UP000194977"/>
    </source>
</evidence>
<evidence type="ECO:0000313" key="5">
    <source>
        <dbReference type="EMBL" id="OTQ10095.1"/>
    </source>
</evidence>
<dbReference type="Proteomes" id="UP000194977">
    <property type="component" value="Unassembled WGS sequence"/>
</dbReference>
<evidence type="ECO:0000313" key="6">
    <source>
        <dbReference type="Proteomes" id="UP000194800"/>
    </source>
</evidence>
<keyword evidence="6" id="KW-1185">Reference proteome</keyword>
<reference evidence="6 7" key="1">
    <citation type="submission" date="2017-03" db="EMBL/GenBank/DDBJ databases">
        <title>Comparative genomics of honeybee gut symbionts reveal geographically distinct and subgroup specific antibiotic resistance.</title>
        <authorList>
            <person name="Ludvigsen J."/>
            <person name="Porcellato D."/>
            <person name="Labee-Lund T.M."/>
            <person name="Amdam G.V."/>
            <person name="Rudi K."/>
        </authorList>
    </citation>
    <scope>NUCLEOTIDE SEQUENCE [LARGE SCALE GENOMIC DNA]</scope>
    <source>
        <strain evidence="4 7">A-7-12</strain>
        <strain evidence="5 6">A-9-12</strain>
    </source>
</reference>
<feature type="transmembrane region" description="Helical" evidence="2">
    <location>
        <begin position="36"/>
        <end position="55"/>
    </location>
</feature>
<dbReference type="Proteomes" id="UP000194800">
    <property type="component" value="Unassembled WGS sequence"/>
</dbReference>
<keyword evidence="2" id="KW-1133">Transmembrane helix</keyword>
<dbReference type="EMBL" id="NART01000024">
    <property type="protein sequence ID" value="OTQ10095.1"/>
    <property type="molecule type" value="Genomic_DNA"/>
</dbReference>
<keyword evidence="2" id="KW-0812">Transmembrane</keyword>
<dbReference type="SUPFAM" id="SSF110997">
    <property type="entry name" value="Sporulation related repeat"/>
    <property type="match status" value="1"/>
</dbReference>
<feature type="domain" description="SPOR" evidence="3">
    <location>
        <begin position="167"/>
        <end position="244"/>
    </location>
</feature>
<dbReference type="PROSITE" id="PS51724">
    <property type="entry name" value="SPOR"/>
    <property type="match status" value="1"/>
</dbReference>
<keyword evidence="2" id="KW-0472">Membrane</keyword>
<evidence type="ECO:0000256" key="2">
    <source>
        <dbReference type="SAM" id="Phobius"/>
    </source>
</evidence>
<gene>
    <name evidence="5" type="ORF">B6C91_06895</name>
    <name evidence="4" type="ORF">B6D08_03345</name>
</gene>
<sequence>MRVDKDDRYISEQPNKDSSLPLKLPDFLQNYPKKKLIICCLIILIIFLLLSLIVFRPSQKSEATPLTPPVVNGVASTDDTDTTNVAYDEQLNVTDNGKAPDNSLANSEISTPSKPDEPKPSENSSSSINSTDNLNMASNANREGEKKPTKKVTNLNDDNNSLTKKFKIEDDHYVIQITASRSAEGLKKFVTQNKITDYQIYETKYSNGKWFILVKGNYSSLDEAHKAIKSLPAALQKDKPWVKSGAAVNKEKIVN</sequence>
<evidence type="ECO:0000313" key="4">
    <source>
        <dbReference type="EMBL" id="OTQ00878.1"/>
    </source>
</evidence>
<name>A0A242NKT4_9GAMM</name>
<evidence type="ECO:0000256" key="1">
    <source>
        <dbReference type="SAM" id="MobiDB-lite"/>
    </source>
</evidence>
<dbReference type="InterPro" id="IPR007730">
    <property type="entry name" value="SPOR-like_dom"/>
</dbReference>
<organism evidence="4 7">
    <name type="scientific">Gilliamella apicola</name>
    <dbReference type="NCBI Taxonomy" id="1196095"/>
    <lineage>
        <taxon>Bacteria</taxon>
        <taxon>Pseudomonadati</taxon>
        <taxon>Pseudomonadota</taxon>
        <taxon>Gammaproteobacteria</taxon>
        <taxon>Orbales</taxon>
        <taxon>Orbaceae</taxon>
        <taxon>Gilliamella</taxon>
    </lineage>
</organism>
<feature type="compositionally biased region" description="Low complexity" evidence="1">
    <location>
        <begin position="121"/>
        <end position="132"/>
    </location>
</feature>
<protein>
    <recommendedName>
        <fullName evidence="3">SPOR domain-containing protein</fullName>
    </recommendedName>
</protein>